<organism evidence="3 4">
    <name type="scientific">Listeria kieliensis</name>
    <dbReference type="NCBI Taxonomy" id="1621700"/>
    <lineage>
        <taxon>Bacteria</taxon>
        <taxon>Bacillati</taxon>
        <taxon>Bacillota</taxon>
        <taxon>Bacilli</taxon>
        <taxon>Bacillales</taxon>
        <taxon>Listeriaceae</taxon>
        <taxon>Listeria</taxon>
    </lineage>
</organism>
<evidence type="ECO:0000313" key="3">
    <source>
        <dbReference type="EMBL" id="RDW99105.1"/>
    </source>
</evidence>
<protein>
    <submittedName>
        <fullName evidence="3">Antibiotic resistance protein VanZ</fullName>
    </submittedName>
</protein>
<feature type="transmembrane region" description="Helical" evidence="1">
    <location>
        <begin position="64"/>
        <end position="85"/>
    </location>
</feature>
<dbReference type="EMBL" id="LARY01000004">
    <property type="protein sequence ID" value="RDW99105.1"/>
    <property type="molecule type" value="Genomic_DNA"/>
</dbReference>
<evidence type="ECO:0000256" key="1">
    <source>
        <dbReference type="SAM" id="Phobius"/>
    </source>
</evidence>
<keyword evidence="1" id="KW-1133">Transmembrane helix</keyword>
<sequence>MQVKQLKYLMLCFPLLYLGYGLFLAVQFGSRAEFINSVVNGLFLLVITGILIKLAHLKNGLDFVWFSVFILYIFVLHHLVTYIAAGDFASSTYTGSFHIQKELINLEPFTTIENTFRQTLPTMPTVIQIIGNALMLAPLSFFLLYFKVVKRGSVAILIVFFTSCGIELIQFIQTTLVTGFSGLALPEGRSTDIDDVILNTLSGSVGVLCIYLVPAFRKRVKGKRKRK</sequence>
<keyword evidence="1" id="KW-0812">Transmembrane</keyword>
<accession>A0A3D8TMS3</accession>
<dbReference type="AlphaFoldDB" id="A0A3D8TMS3"/>
<dbReference type="Proteomes" id="UP000257055">
    <property type="component" value="Unassembled WGS sequence"/>
</dbReference>
<dbReference type="PANTHER" id="PTHR36834">
    <property type="entry name" value="MEMBRANE PROTEIN-RELATED"/>
    <property type="match status" value="1"/>
</dbReference>
<feature type="transmembrane region" description="Helical" evidence="1">
    <location>
        <begin position="153"/>
        <end position="176"/>
    </location>
</feature>
<feature type="transmembrane region" description="Helical" evidence="1">
    <location>
        <begin position="126"/>
        <end position="146"/>
    </location>
</feature>
<feature type="transmembrane region" description="Helical" evidence="1">
    <location>
        <begin position="196"/>
        <end position="216"/>
    </location>
</feature>
<comment type="caution">
    <text evidence="3">The sequence shown here is derived from an EMBL/GenBank/DDBJ whole genome shotgun (WGS) entry which is preliminary data.</text>
</comment>
<feature type="transmembrane region" description="Helical" evidence="1">
    <location>
        <begin position="34"/>
        <end position="52"/>
    </location>
</feature>
<gene>
    <name evidence="3" type="ORF">UR08_12485</name>
</gene>
<dbReference type="Pfam" id="PF04892">
    <property type="entry name" value="VanZ"/>
    <property type="match status" value="1"/>
</dbReference>
<proteinExistence type="predicted"/>
<evidence type="ECO:0000313" key="4">
    <source>
        <dbReference type="Proteomes" id="UP000257055"/>
    </source>
</evidence>
<reference evidence="4" key="1">
    <citation type="submission" date="2015-04" db="EMBL/GenBank/DDBJ databases">
        <authorList>
            <person name="Schardt J."/>
            <person name="Mueller-Herbst S."/>
            <person name="Scherer S."/>
            <person name="Huptas C."/>
        </authorList>
    </citation>
    <scope>NUCLEOTIDE SEQUENCE [LARGE SCALE GENOMIC DNA]</scope>
    <source>
        <strain evidence="4">Kiel-L1</strain>
    </source>
</reference>
<dbReference type="InterPro" id="IPR006976">
    <property type="entry name" value="VanZ-like"/>
</dbReference>
<dbReference type="PANTHER" id="PTHR36834:SF2">
    <property type="entry name" value="MEMBRANE PROTEIN"/>
    <property type="match status" value="1"/>
</dbReference>
<feature type="transmembrane region" description="Helical" evidence="1">
    <location>
        <begin position="7"/>
        <end position="28"/>
    </location>
</feature>
<keyword evidence="4" id="KW-1185">Reference proteome</keyword>
<name>A0A3D8TMS3_9LIST</name>
<keyword evidence="1" id="KW-0472">Membrane</keyword>
<evidence type="ECO:0000259" key="2">
    <source>
        <dbReference type="Pfam" id="PF04892"/>
    </source>
</evidence>
<feature type="domain" description="VanZ-like" evidence="2">
    <location>
        <begin position="69"/>
        <end position="212"/>
    </location>
</feature>
<dbReference type="InterPro" id="IPR053150">
    <property type="entry name" value="Teicoplanin_resist-assoc"/>
</dbReference>
<dbReference type="RefSeq" id="WP_115754020.1">
    <property type="nucleotide sequence ID" value="NZ_LARY01000004.1"/>
</dbReference>